<evidence type="ECO:0000256" key="2">
    <source>
        <dbReference type="ARBA" id="ARBA00022448"/>
    </source>
</evidence>
<dbReference type="InterPro" id="IPR050171">
    <property type="entry name" value="MFS_Transporters"/>
</dbReference>
<feature type="transmembrane region" description="Helical" evidence="7">
    <location>
        <begin position="169"/>
        <end position="191"/>
    </location>
</feature>
<feature type="transmembrane region" description="Helical" evidence="7">
    <location>
        <begin position="105"/>
        <end position="125"/>
    </location>
</feature>
<sequence>MATLTAHRVNRDGLVWLAAWPVMAVFVLSNAATPLYVVWQRELGFSAGTLTVIFASYIVGLLGALLVAGVVSDRVGRKPVLLPAIALAVVACVLFATASSVAVLAVARLLTGIAVGAAVSAGMAAVTDVGGPERKRLAALAASSAMVLGAGFGPLLSGVLSETVPGPTVTIFVVEIALLVSAFVVVARLDLPKGAGGRGPWIRIPAVAPGGRTAVLLGIAVFAPGITSTSFVLSLGPSLLAHLLGATNRVIAGGLAFVMFLGATGIQFAARRLRVRTILLGGAVATTVSMLTLVLSLQLSSLTLFATAAVLAGIGQGLGQFGGLTAISATVPAARLAEANAAQNVGGYLPAAVLPLSAGFLSDAIGLTGGATTFAIVVITAAIAGGCSVLLRSSSSSRQQRNPHSHTSR</sequence>
<protein>
    <submittedName>
        <fullName evidence="9">MFS transporter</fullName>
    </submittedName>
</protein>
<dbReference type="PROSITE" id="PS00216">
    <property type="entry name" value="SUGAR_TRANSPORT_1"/>
    <property type="match status" value="1"/>
</dbReference>
<feature type="transmembrane region" description="Helical" evidence="7">
    <location>
        <begin position="250"/>
        <end position="270"/>
    </location>
</feature>
<dbReference type="InterPro" id="IPR020846">
    <property type="entry name" value="MFS_dom"/>
</dbReference>
<dbReference type="InterPro" id="IPR011701">
    <property type="entry name" value="MFS"/>
</dbReference>
<proteinExistence type="predicted"/>
<dbReference type="GO" id="GO:0005886">
    <property type="term" value="C:plasma membrane"/>
    <property type="evidence" value="ECO:0007669"/>
    <property type="project" value="UniProtKB-SubCell"/>
</dbReference>
<dbReference type="Pfam" id="PF07690">
    <property type="entry name" value="MFS_1"/>
    <property type="match status" value="1"/>
</dbReference>
<organism evidence="9 10">
    <name type="scientific">Nocardia colli</name>
    <dbReference type="NCBI Taxonomy" id="2545717"/>
    <lineage>
        <taxon>Bacteria</taxon>
        <taxon>Bacillati</taxon>
        <taxon>Actinomycetota</taxon>
        <taxon>Actinomycetes</taxon>
        <taxon>Mycobacteriales</taxon>
        <taxon>Nocardiaceae</taxon>
        <taxon>Nocardia</taxon>
    </lineage>
</organism>
<dbReference type="InterPro" id="IPR005829">
    <property type="entry name" value="Sugar_transporter_CS"/>
</dbReference>
<comment type="caution">
    <text evidence="9">The sequence shown here is derived from an EMBL/GenBank/DDBJ whole genome shotgun (WGS) entry which is preliminary data.</text>
</comment>
<evidence type="ECO:0000256" key="4">
    <source>
        <dbReference type="ARBA" id="ARBA00022692"/>
    </source>
</evidence>
<dbReference type="OrthoDB" id="3177957at2"/>
<dbReference type="SUPFAM" id="SSF103473">
    <property type="entry name" value="MFS general substrate transporter"/>
    <property type="match status" value="1"/>
</dbReference>
<comment type="subcellular location">
    <subcellularLocation>
        <location evidence="1">Cell membrane</location>
        <topology evidence="1">Multi-pass membrane protein</topology>
    </subcellularLocation>
</comment>
<evidence type="ECO:0000256" key="1">
    <source>
        <dbReference type="ARBA" id="ARBA00004651"/>
    </source>
</evidence>
<feature type="domain" description="Major facilitator superfamily (MFS) profile" evidence="8">
    <location>
        <begin position="1"/>
        <end position="396"/>
    </location>
</feature>
<reference evidence="9 10" key="1">
    <citation type="submission" date="2019-09" db="EMBL/GenBank/DDBJ databases">
        <authorList>
            <person name="Wang X."/>
        </authorList>
    </citation>
    <scope>NUCLEOTIDE SEQUENCE [LARGE SCALE GENOMIC DNA]</scope>
    <source>
        <strain evidence="9 10">CICC 11023</strain>
    </source>
</reference>
<feature type="transmembrane region" description="Helical" evidence="7">
    <location>
        <begin position="80"/>
        <end position="99"/>
    </location>
</feature>
<feature type="transmembrane region" description="Helical" evidence="7">
    <location>
        <begin position="137"/>
        <end position="157"/>
    </location>
</feature>
<dbReference type="PROSITE" id="PS50850">
    <property type="entry name" value="MFS"/>
    <property type="match status" value="1"/>
</dbReference>
<gene>
    <name evidence="9" type="ORF">F3087_36340</name>
</gene>
<dbReference type="RefSeq" id="WP_150406641.1">
    <property type="nucleotide sequence ID" value="NZ_VXLC01000023.1"/>
</dbReference>
<keyword evidence="2" id="KW-0813">Transport</keyword>
<dbReference type="Proteomes" id="UP000323876">
    <property type="component" value="Unassembled WGS sequence"/>
</dbReference>
<evidence type="ECO:0000256" key="6">
    <source>
        <dbReference type="ARBA" id="ARBA00023136"/>
    </source>
</evidence>
<evidence type="ECO:0000313" key="10">
    <source>
        <dbReference type="Proteomes" id="UP000323876"/>
    </source>
</evidence>
<keyword evidence="5 7" id="KW-1133">Transmembrane helix</keyword>
<dbReference type="InterPro" id="IPR036259">
    <property type="entry name" value="MFS_trans_sf"/>
</dbReference>
<keyword evidence="10" id="KW-1185">Reference proteome</keyword>
<dbReference type="GO" id="GO:0022857">
    <property type="term" value="F:transmembrane transporter activity"/>
    <property type="evidence" value="ECO:0007669"/>
    <property type="project" value="InterPro"/>
</dbReference>
<accession>A0A5N0E7J5</accession>
<evidence type="ECO:0000313" key="9">
    <source>
        <dbReference type="EMBL" id="KAA8884115.1"/>
    </source>
</evidence>
<keyword evidence="3" id="KW-1003">Cell membrane</keyword>
<dbReference type="AlphaFoldDB" id="A0A5N0E7J5"/>
<name>A0A5N0E7J5_9NOCA</name>
<feature type="transmembrane region" description="Helical" evidence="7">
    <location>
        <begin position="14"/>
        <end position="39"/>
    </location>
</feature>
<feature type="transmembrane region" description="Helical" evidence="7">
    <location>
        <begin position="45"/>
        <end position="68"/>
    </location>
</feature>
<feature type="transmembrane region" description="Helical" evidence="7">
    <location>
        <begin position="277"/>
        <end position="297"/>
    </location>
</feature>
<dbReference type="EMBL" id="VXLC01000023">
    <property type="protein sequence ID" value="KAA8884115.1"/>
    <property type="molecule type" value="Genomic_DNA"/>
</dbReference>
<keyword evidence="6 7" id="KW-0472">Membrane</keyword>
<dbReference type="PANTHER" id="PTHR23517">
    <property type="entry name" value="RESISTANCE PROTEIN MDTM, PUTATIVE-RELATED-RELATED"/>
    <property type="match status" value="1"/>
</dbReference>
<evidence type="ECO:0000259" key="8">
    <source>
        <dbReference type="PROSITE" id="PS50850"/>
    </source>
</evidence>
<evidence type="ECO:0000256" key="5">
    <source>
        <dbReference type="ARBA" id="ARBA00022989"/>
    </source>
</evidence>
<keyword evidence="4 7" id="KW-0812">Transmembrane</keyword>
<evidence type="ECO:0000256" key="3">
    <source>
        <dbReference type="ARBA" id="ARBA00022475"/>
    </source>
</evidence>
<dbReference type="Gene3D" id="1.20.1250.20">
    <property type="entry name" value="MFS general substrate transporter like domains"/>
    <property type="match status" value="1"/>
</dbReference>
<feature type="transmembrane region" description="Helical" evidence="7">
    <location>
        <begin position="364"/>
        <end position="391"/>
    </location>
</feature>
<dbReference type="PANTHER" id="PTHR23517:SF13">
    <property type="entry name" value="MAJOR FACILITATOR SUPERFAMILY MFS_1"/>
    <property type="match status" value="1"/>
</dbReference>
<evidence type="ECO:0000256" key="7">
    <source>
        <dbReference type="SAM" id="Phobius"/>
    </source>
</evidence>
<feature type="transmembrane region" description="Helical" evidence="7">
    <location>
        <begin position="212"/>
        <end position="235"/>
    </location>
</feature>